<accession>A0A2H4YDF1</accession>
<dbReference type="EMBL" id="MG099940">
    <property type="protein sequence ID" value="AUE22220.1"/>
    <property type="molecule type" value="Genomic_DNA"/>
</dbReference>
<reference evidence="2 3" key="1">
    <citation type="submission" date="2017-10" db="EMBL/GenBank/DDBJ databases">
        <authorList>
            <person name="Koppala N."/>
            <person name="Smith C."/>
            <person name="Hicks E."/>
            <person name="VanDolah M."/>
            <person name="Fryberger R."/>
            <person name="Simpson Z."/>
            <person name="Schmith W."/>
            <person name="Rense A."/>
            <person name="Bortz R.L."/>
            <person name="Warner M.H."/>
            <person name="Garlena R.A."/>
            <person name="Russell D.A."/>
            <person name="Pope W.H."/>
            <person name="Jacobs-Sera D."/>
            <person name="Hendrix R.W."/>
            <person name="Hatfull G.F."/>
        </authorList>
    </citation>
    <scope>NUCLEOTIDE SEQUENCE [LARGE SCALE GENOMIC DNA]</scope>
</reference>
<evidence type="ECO:0000259" key="1">
    <source>
        <dbReference type="Pfam" id="PF23880"/>
    </source>
</evidence>
<feature type="domain" description="DUF7233" evidence="1">
    <location>
        <begin position="15"/>
        <end position="81"/>
    </location>
</feature>
<proteinExistence type="predicted"/>
<keyword evidence="3" id="KW-1185">Reference proteome</keyword>
<sequence length="82" mass="8973">MIVSGIAVMDASYGPIIIPLGSALVGSSHPEFSIQFEYDYGPFINPDAPAFEFLADRLEVDGTITRNLECISYPGRYTVEKV</sequence>
<dbReference type="Proteomes" id="UP000240474">
    <property type="component" value="Segment"/>
</dbReference>
<organism evidence="2 3">
    <name type="scientific">Gordonia phage BirksAndSocks</name>
    <dbReference type="NCBI Taxonomy" id="2047831"/>
    <lineage>
        <taxon>Viruses</taxon>
        <taxon>Duplodnaviria</taxon>
        <taxon>Heunggongvirae</taxon>
        <taxon>Uroviricota</taxon>
        <taxon>Caudoviricetes</taxon>
        <taxon>Montyvirus</taxon>
        <taxon>Montyvirus birksandsocks</taxon>
    </lineage>
</organism>
<protein>
    <recommendedName>
        <fullName evidence="1">DUF7233 domain-containing protein</fullName>
    </recommendedName>
</protein>
<evidence type="ECO:0000313" key="2">
    <source>
        <dbReference type="EMBL" id="AUE22220.1"/>
    </source>
</evidence>
<dbReference type="Pfam" id="PF23880">
    <property type="entry name" value="DUF7233"/>
    <property type="match status" value="1"/>
</dbReference>
<evidence type="ECO:0000313" key="3">
    <source>
        <dbReference type="Proteomes" id="UP000240474"/>
    </source>
</evidence>
<dbReference type="InterPro" id="IPR055657">
    <property type="entry name" value="DUF7233"/>
</dbReference>
<name>A0A2H4YDF1_9CAUD</name>
<gene>
    <name evidence="2" type="ORF">SEA_BIRKSANDSOCKS_34</name>
</gene>